<dbReference type="HOGENOM" id="CLU_2904961_0_0_1"/>
<dbReference type="OrthoDB" id="3044029at2759"/>
<dbReference type="EMBL" id="KN832983">
    <property type="protein sequence ID" value="KIM85877.1"/>
    <property type="molecule type" value="Genomic_DNA"/>
</dbReference>
<evidence type="ECO:0000313" key="1">
    <source>
        <dbReference type="EMBL" id="KIM85877.1"/>
    </source>
</evidence>
<reference evidence="2" key="2">
    <citation type="submission" date="2015-01" db="EMBL/GenBank/DDBJ databases">
        <title>Evolutionary Origins and Diversification of the Mycorrhizal Mutualists.</title>
        <authorList>
            <consortium name="DOE Joint Genome Institute"/>
            <consortium name="Mycorrhizal Genomics Consortium"/>
            <person name="Kohler A."/>
            <person name="Kuo A."/>
            <person name="Nagy L.G."/>
            <person name="Floudas D."/>
            <person name="Copeland A."/>
            <person name="Barry K.W."/>
            <person name="Cichocki N."/>
            <person name="Veneault-Fourrey C."/>
            <person name="LaButti K."/>
            <person name="Lindquist E.A."/>
            <person name="Lipzen A."/>
            <person name="Lundell T."/>
            <person name="Morin E."/>
            <person name="Murat C."/>
            <person name="Riley R."/>
            <person name="Ohm R."/>
            <person name="Sun H."/>
            <person name="Tunlid A."/>
            <person name="Henrissat B."/>
            <person name="Grigoriev I.V."/>
            <person name="Hibbett D.S."/>
            <person name="Martin F."/>
        </authorList>
    </citation>
    <scope>NUCLEOTIDE SEQUENCE [LARGE SCALE GENOMIC DNA]</scope>
    <source>
        <strain evidence="2">F 1598</strain>
    </source>
</reference>
<gene>
    <name evidence="1" type="ORF">PILCRDRAFT_328415</name>
</gene>
<keyword evidence="2" id="KW-1185">Reference proteome</keyword>
<dbReference type="InParanoid" id="A0A0C3C856"/>
<organism evidence="1 2">
    <name type="scientific">Piloderma croceum (strain F 1598)</name>
    <dbReference type="NCBI Taxonomy" id="765440"/>
    <lineage>
        <taxon>Eukaryota</taxon>
        <taxon>Fungi</taxon>
        <taxon>Dikarya</taxon>
        <taxon>Basidiomycota</taxon>
        <taxon>Agaricomycotina</taxon>
        <taxon>Agaricomycetes</taxon>
        <taxon>Agaricomycetidae</taxon>
        <taxon>Atheliales</taxon>
        <taxon>Atheliaceae</taxon>
        <taxon>Piloderma</taxon>
    </lineage>
</organism>
<reference evidence="1 2" key="1">
    <citation type="submission" date="2014-04" db="EMBL/GenBank/DDBJ databases">
        <authorList>
            <consortium name="DOE Joint Genome Institute"/>
            <person name="Kuo A."/>
            <person name="Tarkka M."/>
            <person name="Buscot F."/>
            <person name="Kohler A."/>
            <person name="Nagy L.G."/>
            <person name="Floudas D."/>
            <person name="Copeland A."/>
            <person name="Barry K.W."/>
            <person name="Cichocki N."/>
            <person name="Veneault-Fourrey C."/>
            <person name="LaButti K."/>
            <person name="Lindquist E.A."/>
            <person name="Lipzen A."/>
            <person name="Lundell T."/>
            <person name="Morin E."/>
            <person name="Murat C."/>
            <person name="Sun H."/>
            <person name="Tunlid A."/>
            <person name="Henrissat B."/>
            <person name="Grigoriev I.V."/>
            <person name="Hibbett D.S."/>
            <person name="Martin F."/>
            <person name="Nordberg H.P."/>
            <person name="Cantor M.N."/>
            <person name="Hua S.X."/>
        </authorList>
    </citation>
    <scope>NUCLEOTIDE SEQUENCE [LARGE SCALE GENOMIC DNA]</scope>
    <source>
        <strain evidence="1 2">F 1598</strain>
    </source>
</reference>
<accession>A0A0C3C856</accession>
<evidence type="ECO:0000313" key="2">
    <source>
        <dbReference type="Proteomes" id="UP000054166"/>
    </source>
</evidence>
<name>A0A0C3C856_PILCF</name>
<proteinExistence type="predicted"/>
<sequence length="62" mass="7247">MLSSAKKEYSAVCQMECKHAVKRKDIKIVYEFHTKVHVFKIKGCYSLSGNNMWPRKGCHHFS</sequence>
<dbReference type="Proteomes" id="UP000054166">
    <property type="component" value="Unassembled WGS sequence"/>
</dbReference>
<dbReference type="AlphaFoldDB" id="A0A0C3C856"/>
<protein>
    <submittedName>
        <fullName evidence="1">Uncharacterized protein</fullName>
    </submittedName>
</protein>